<reference evidence="3 4" key="1">
    <citation type="submission" date="2023-01" db="EMBL/GenBank/DDBJ databases">
        <authorList>
            <person name="Whitehead M."/>
        </authorList>
    </citation>
    <scope>NUCLEOTIDE SEQUENCE [LARGE SCALE GENOMIC DNA]</scope>
</reference>
<evidence type="ECO:0000313" key="3">
    <source>
        <dbReference type="EMBL" id="CAI6357640.1"/>
    </source>
</evidence>
<protein>
    <recommendedName>
        <fullName evidence="2">HAT C-terminal dimerisation domain-containing protein</fullName>
    </recommendedName>
</protein>
<evidence type="ECO:0000256" key="1">
    <source>
        <dbReference type="SAM" id="Coils"/>
    </source>
</evidence>
<keyword evidence="1" id="KW-0175">Coiled coil</keyword>
<name>A0AAV0WP14_9HEMI</name>
<dbReference type="PANTHER" id="PTHR46289:SF14">
    <property type="entry name" value="DUF4371 DOMAIN-CONTAINING PROTEIN"/>
    <property type="match status" value="1"/>
</dbReference>
<proteinExistence type="predicted"/>
<dbReference type="PANTHER" id="PTHR46289">
    <property type="entry name" value="52 KDA REPRESSOR OF THE INHIBITOR OF THE PROTEIN KINASE-LIKE PROTEIN-RELATED"/>
    <property type="match status" value="1"/>
</dbReference>
<dbReference type="GO" id="GO:0046983">
    <property type="term" value="F:protein dimerization activity"/>
    <property type="evidence" value="ECO:0007669"/>
    <property type="project" value="InterPro"/>
</dbReference>
<dbReference type="Pfam" id="PF05699">
    <property type="entry name" value="Dimer_Tnp_hAT"/>
    <property type="match status" value="1"/>
</dbReference>
<gene>
    <name evidence="3" type="ORF">MEUPH1_LOCUS13246</name>
</gene>
<organism evidence="3 4">
    <name type="scientific">Macrosiphum euphorbiae</name>
    <name type="common">potato aphid</name>
    <dbReference type="NCBI Taxonomy" id="13131"/>
    <lineage>
        <taxon>Eukaryota</taxon>
        <taxon>Metazoa</taxon>
        <taxon>Ecdysozoa</taxon>
        <taxon>Arthropoda</taxon>
        <taxon>Hexapoda</taxon>
        <taxon>Insecta</taxon>
        <taxon>Pterygota</taxon>
        <taxon>Neoptera</taxon>
        <taxon>Paraneoptera</taxon>
        <taxon>Hemiptera</taxon>
        <taxon>Sternorrhyncha</taxon>
        <taxon>Aphidomorpha</taxon>
        <taxon>Aphidoidea</taxon>
        <taxon>Aphididae</taxon>
        <taxon>Macrosiphini</taxon>
        <taxon>Macrosiphum</taxon>
    </lineage>
</organism>
<keyword evidence="4" id="KW-1185">Reference proteome</keyword>
<dbReference type="InterPro" id="IPR052958">
    <property type="entry name" value="IFN-induced_PKR_regulator"/>
</dbReference>
<dbReference type="InterPro" id="IPR012337">
    <property type="entry name" value="RNaseH-like_sf"/>
</dbReference>
<sequence>MSTTLKKKMENAEFVIILCIWEPILKSLQVASKSMQSVNLSLQRASTQLESAILIIEKLRNQYDQILEDSRNLCMKWNIPFKLSEARQRYAKKYFDEVDSDRRLTTTDDNFRVTIFYPVVDTVLLQLRVRFKGVKTVCDDFNILMPEILTSMADELIVQSSYDFITKYKEDISSDFTRQLIIIKGYLSSKYQTDHLINMSIHYLADTIVKEDLTSIFPDVFIGIIIFLTIPVTSASAERSFSKLKLIKNYLRNSIGQERLSSIALLNIEKKQTNYINIENIIDNFANKKARKMNFLK</sequence>
<dbReference type="SUPFAM" id="SSF53098">
    <property type="entry name" value="Ribonuclease H-like"/>
    <property type="match status" value="1"/>
</dbReference>
<feature type="domain" description="HAT C-terminal dimerisation" evidence="2">
    <location>
        <begin position="214"/>
        <end position="270"/>
    </location>
</feature>
<dbReference type="AlphaFoldDB" id="A0AAV0WP14"/>
<evidence type="ECO:0000313" key="4">
    <source>
        <dbReference type="Proteomes" id="UP001160148"/>
    </source>
</evidence>
<feature type="coiled-coil region" evidence="1">
    <location>
        <begin position="42"/>
        <end position="76"/>
    </location>
</feature>
<accession>A0AAV0WP14</accession>
<dbReference type="InterPro" id="IPR008906">
    <property type="entry name" value="HATC_C_dom"/>
</dbReference>
<dbReference type="EMBL" id="CARXXK010000002">
    <property type="protein sequence ID" value="CAI6357640.1"/>
    <property type="molecule type" value="Genomic_DNA"/>
</dbReference>
<dbReference type="Proteomes" id="UP001160148">
    <property type="component" value="Unassembled WGS sequence"/>
</dbReference>
<evidence type="ECO:0000259" key="2">
    <source>
        <dbReference type="Pfam" id="PF05699"/>
    </source>
</evidence>
<comment type="caution">
    <text evidence="3">The sequence shown here is derived from an EMBL/GenBank/DDBJ whole genome shotgun (WGS) entry which is preliminary data.</text>
</comment>